<dbReference type="InterPro" id="IPR001128">
    <property type="entry name" value="Cyt_P450"/>
</dbReference>
<dbReference type="GO" id="GO:0005789">
    <property type="term" value="C:endoplasmic reticulum membrane"/>
    <property type="evidence" value="ECO:0007669"/>
    <property type="project" value="UniProtKB-SubCell"/>
</dbReference>
<dbReference type="PRINTS" id="PR00385">
    <property type="entry name" value="P450"/>
</dbReference>
<evidence type="ECO:0000313" key="15">
    <source>
        <dbReference type="EMBL" id="KAJ1087396.1"/>
    </source>
</evidence>
<keyword evidence="8" id="KW-0492">Microsome</keyword>
<dbReference type="InterPro" id="IPR008067">
    <property type="entry name" value="Cyt_P450_E_grp-I_CYP2A-like"/>
</dbReference>
<keyword evidence="6 13" id="KW-0479">Metal-binding</keyword>
<evidence type="ECO:0000256" key="14">
    <source>
        <dbReference type="RuleBase" id="RU000461"/>
    </source>
</evidence>
<keyword evidence="16" id="KW-1185">Reference proteome</keyword>
<reference evidence="15" key="1">
    <citation type="journal article" date="2022" name="bioRxiv">
        <title>Sequencing and chromosome-scale assembly of the giantPleurodeles waltlgenome.</title>
        <authorList>
            <person name="Brown T."/>
            <person name="Elewa A."/>
            <person name="Iarovenko S."/>
            <person name="Subramanian E."/>
            <person name="Araus A.J."/>
            <person name="Petzold A."/>
            <person name="Susuki M."/>
            <person name="Suzuki K.-i.T."/>
            <person name="Hayashi T."/>
            <person name="Toyoda A."/>
            <person name="Oliveira C."/>
            <person name="Osipova E."/>
            <person name="Leigh N.D."/>
            <person name="Simon A."/>
            <person name="Yun M.H."/>
        </authorList>
    </citation>
    <scope>NUCLEOTIDE SEQUENCE</scope>
    <source>
        <strain evidence="15">20211129_DDA</strain>
        <tissue evidence="15">Liver</tissue>
    </source>
</reference>
<keyword evidence="7" id="KW-0256">Endoplasmic reticulum</keyword>
<comment type="similarity">
    <text evidence="4 14">Belongs to the cytochrome P450 family.</text>
</comment>
<protein>
    <submittedName>
        <fullName evidence="15">Uncharacterized protein</fullName>
    </submittedName>
</protein>
<dbReference type="GO" id="GO:0006805">
    <property type="term" value="P:xenobiotic metabolic process"/>
    <property type="evidence" value="ECO:0007669"/>
    <property type="project" value="TreeGrafter"/>
</dbReference>
<evidence type="ECO:0000256" key="2">
    <source>
        <dbReference type="ARBA" id="ARBA00004524"/>
    </source>
</evidence>
<keyword evidence="10 13" id="KW-0408">Iron</keyword>
<evidence type="ECO:0000256" key="13">
    <source>
        <dbReference type="PIRSR" id="PIRSR602401-1"/>
    </source>
</evidence>
<dbReference type="PROSITE" id="PS00086">
    <property type="entry name" value="CYTOCHROME_P450"/>
    <property type="match status" value="1"/>
</dbReference>
<comment type="caution">
    <text evidence="15">The sequence shown here is derived from an EMBL/GenBank/DDBJ whole genome shotgun (WGS) entry which is preliminary data.</text>
</comment>
<dbReference type="InterPro" id="IPR050182">
    <property type="entry name" value="Cytochrome_P450_fam2"/>
</dbReference>
<dbReference type="PANTHER" id="PTHR24300:SF368">
    <property type="entry name" value="CYTOCHROME P450, FAMILY 2, SUBFAMILY AB, POLYPEPTIDE 1"/>
    <property type="match status" value="1"/>
</dbReference>
<dbReference type="Proteomes" id="UP001066276">
    <property type="component" value="Chromosome 11"/>
</dbReference>
<dbReference type="GO" id="GO:0006082">
    <property type="term" value="P:organic acid metabolic process"/>
    <property type="evidence" value="ECO:0007669"/>
    <property type="project" value="TreeGrafter"/>
</dbReference>
<dbReference type="SUPFAM" id="SSF48264">
    <property type="entry name" value="Cytochrome P450"/>
    <property type="match status" value="1"/>
</dbReference>
<sequence length="489" mass="55974">MFLVSELLLALVVYVLVAQFLKQRWMIRRLPPGPTPLPIIGNLWSLNFEVHYETLIQLAKTHGNVFTIWLGLTPVIVLNGCQTVRNALISHSEELSGRPSTPLSMVFMGDNGIVFSNGQTWKQQRRFGMMAMRNLGLGKKSLEVKIKEVSQQLLELFRSENGKAMDPAQPIASCVANVISSVVFGHCFSSNDKSFQQMLNAINSVINTRTQWWSRVYDAFPSIMSRLPLPQYEVFVEWEKARSYVKQEIRTHQENLSDEPQDFIDFYLRQMEQTTGDPSSPYEEANLVQVVLDLFFAGTETTTTTLRWALLYMTNHPEIQDKVQKELDSVLGDSQAIFYEDRKKLPYTNAVIHEIQRYSNIVGLGVPRECVQETTLQGYQIKKGTAVFPNLSSVLFDPGHWETPRQFNPEHFLDKEGNFVNREAFLPFGAGHRVCFGEQMARVEFFIFFSSLLRSFTFQPPEGIKKLKEDFIHAGTMLPHPYKVCAIPR</sequence>
<dbReference type="Pfam" id="PF00067">
    <property type="entry name" value="p450"/>
    <property type="match status" value="1"/>
</dbReference>
<dbReference type="PANTHER" id="PTHR24300">
    <property type="entry name" value="CYTOCHROME P450 508A4-RELATED"/>
    <property type="match status" value="1"/>
</dbReference>
<evidence type="ECO:0000256" key="6">
    <source>
        <dbReference type="ARBA" id="ARBA00022723"/>
    </source>
</evidence>
<comment type="subcellular location">
    <subcellularLocation>
        <location evidence="3">Endoplasmic reticulum membrane</location>
    </subcellularLocation>
    <subcellularLocation>
        <location evidence="2">Microsome membrane</location>
    </subcellularLocation>
</comment>
<dbReference type="InterPro" id="IPR017972">
    <property type="entry name" value="Cyt_P450_CS"/>
</dbReference>
<accession>A0AAV7L6X0</accession>
<evidence type="ECO:0000256" key="11">
    <source>
        <dbReference type="ARBA" id="ARBA00023033"/>
    </source>
</evidence>
<evidence type="ECO:0000256" key="12">
    <source>
        <dbReference type="ARBA" id="ARBA00023136"/>
    </source>
</evidence>
<evidence type="ECO:0000256" key="10">
    <source>
        <dbReference type="ARBA" id="ARBA00023004"/>
    </source>
</evidence>
<evidence type="ECO:0000256" key="8">
    <source>
        <dbReference type="ARBA" id="ARBA00022848"/>
    </source>
</evidence>
<organism evidence="15 16">
    <name type="scientific">Pleurodeles waltl</name>
    <name type="common">Iberian ribbed newt</name>
    <dbReference type="NCBI Taxonomy" id="8319"/>
    <lineage>
        <taxon>Eukaryota</taxon>
        <taxon>Metazoa</taxon>
        <taxon>Chordata</taxon>
        <taxon>Craniata</taxon>
        <taxon>Vertebrata</taxon>
        <taxon>Euteleostomi</taxon>
        <taxon>Amphibia</taxon>
        <taxon>Batrachia</taxon>
        <taxon>Caudata</taxon>
        <taxon>Salamandroidea</taxon>
        <taxon>Salamandridae</taxon>
        <taxon>Pleurodelinae</taxon>
        <taxon>Pleurodeles</taxon>
    </lineage>
</organism>
<dbReference type="EMBL" id="JANPWB010000015">
    <property type="protein sequence ID" value="KAJ1087396.1"/>
    <property type="molecule type" value="Genomic_DNA"/>
</dbReference>
<keyword evidence="12" id="KW-0472">Membrane</keyword>
<dbReference type="GO" id="GO:0005506">
    <property type="term" value="F:iron ion binding"/>
    <property type="evidence" value="ECO:0007669"/>
    <property type="project" value="InterPro"/>
</dbReference>
<evidence type="ECO:0000256" key="4">
    <source>
        <dbReference type="ARBA" id="ARBA00010617"/>
    </source>
</evidence>
<comment type="cofactor">
    <cofactor evidence="1 13">
        <name>heme</name>
        <dbReference type="ChEBI" id="CHEBI:30413"/>
    </cofactor>
</comment>
<dbReference type="GO" id="GO:0020037">
    <property type="term" value="F:heme binding"/>
    <property type="evidence" value="ECO:0007669"/>
    <property type="project" value="InterPro"/>
</dbReference>
<dbReference type="PRINTS" id="PR00463">
    <property type="entry name" value="EP450I"/>
</dbReference>
<dbReference type="InterPro" id="IPR036396">
    <property type="entry name" value="Cyt_P450_sf"/>
</dbReference>
<evidence type="ECO:0000256" key="5">
    <source>
        <dbReference type="ARBA" id="ARBA00022617"/>
    </source>
</evidence>
<dbReference type="PRINTS" id="PR01684">
    <property type="entry name" value="EP450ICYP2A"/>
</dbReference>
<evidence type="ECO:0000313" key="16">
    <source>
        <dbReference type="Proteomes" id="UP001066276"/>
    </source>
</evidence>
<evidence type="ECO:0000256" key="1">
    <source>
        <dbReference type="ARBA" id="ARBA00001971"/>
    </source>
</evidence>
<dbReference type="GO" id="GO:0016712">
    <property type="term" value="F:oxidoreductase activity, acting on paired donors, with incorporation or reduction of molecular oxygen, reduced flavin or flavoprotein as one donor, and incorporation of one atom of oxygen"/>
    <property type="evidence" value="ECO:0007669"/>
    <property type="project" value="InterPro"/>
</dbReference>
<keyword evidence="9 14" id="KW-0560">Oxidoreductase</keyword>
<keyword evidence="5 13" id="KW-0349">Heme</keyword>
<evidence type="ECO:0000256" key="3">
    <source>
        <dbReference type="ARBA" id="ARBA00004586"/>
    </source>
</evidence>
<feature type="binding site" description="axial binding residue" evidence="13">
    <location>
        <position position="435"/>
    </location>
    <ligand>
        <name>heme</name>
        <dbReference type="ChEBI" id="CHEBI:30413"/>
    </ligand>
    <ligandPart>
        <name>Fe</name>
        <dbReference type="ChEBI" id="CHEBI:18248"/>
    </ligandPart>
</feature>
<dbReference type="InterPro" id="IPR002401">
    <property type="entry name" value="Cyt_P450_E_grp-I"/>
</dbReference>
<dbReference type="Gene3D" id="1.10.630.10">
    <property type="entry name" value="Cytochrome P450"/>
    <property type="match status" value="1"/>
</dbReference>
<dbReference type="FunFam" id="1.10.630.10:FF:000004">
    <property type="entry name" value="cytochrome P450 2D15 isoform X1"/>
    <property type="match status" value="1"/>
</dbReference>
<evidence type="ECO:0000256" key="9">
    <source>
        <dbReference type="ARBA" id="ARBA00023002"/>
    </source>
</evidence>
<proteinExistence type="inferred from homology"/>
<gene>
    <name evidence="15" type="ORF">NDU88_000569</name>
</gene>
<dbReference type="AlphaFoldDB" id="A0AAV7L6X0"/>
<evidence type="ECO:0000256" key="7">
    <source>
        <dbReference type="ARBA" id="ARBA00022824"/>
    </source>
</evidence>
<name>A0AAV7L6X0_PLEWA</name>
<keyword evidence="11 14" id="KW-0503">Monooxygenase</keyword>